<reference evidence="10" key="1">
    <citation type="journal article" date="2020" name="Cell">
        <title>Large-Scale Comparative Analyses of Tick Genomes Elucidate Their Genetic Diversity and Vector Capacities.</title>
        <authorList>
            <consortium name="Tick Genome and Microbiome Consortium (TIGMIC)"/>
            <person name="Jia N."/>
            <person name="Wang J."/>
            <person name="Shi W."/>
            <person name="Du L."/>
            <person name="Sun Y."/>
            <person name="Zhan W."/>
            <person name="Jiang J.F."/>
            <person name="Wang Q."/>
            <person name="Zhang B."/>
            <person name="Ji P."/>
            <person name="Bell-Sakyi L."/>
            <person name="Cui X.M."/>
            <person name="Yuan T.T."/>
            <person name="Jiang B.G."/>
            <person name="Yang W.F."/>
            <person name="Lam T.T."/>
            <person name="Chang Q.C."/>
            <person name="Ding S.J."/>
            <person name="Wang X.J."/>
            <person name="Zhu J.G."/>
            <person name="Ruan X.D."/>
            <person name="Zhao L."/>
            <person name="Wei J.T."/>
            <person name="Ye R.Z."/>
            <person name="Que T.C."/>
            <person name="Du C.H."/>
            <person name="Zhou Y.H."/>
            <person name="Cheng J.X."/>
            <person name="Dai P.F."/>
            <person name="Guo W.B."/>
            <person name="Han X.H."/>
            <person name="Huang E.J."/>
            <person name="Li L.F."/>
            <person name="Wei W."/>
            <person name="Gao Y.C."/>
            <person name="Liu J.Z."/>
            <person name="Shao H.Z."/>
            <person name="Wang X."/>
            <person name="Wang C.C."/>
            <person name="Yang T.C."/>
            <person name="Huo Q.B."/>
            <person name="Li W."/>
            <person name="Chen H.Y."/>
            <person name="Chen S.E."/>
            <person name="Zhou L.G."/>
            <person name="Ni X.B."/>
            <person name="Tian J.H."/>
            <person name="Sheng Y."/>
            <person name="Liu T."/>
            <person name="Pan Y.S."/>
            <person name="Xia L.Y."/>
            <person name="Li J."/>
            <person name="Zhao F."/>
            <person name="Cao W.C."/>
        </authorList>
    </citation>
    <scope>NUCLEOTIDE SEQUENCE</scope>
    <source>
        <strain evidence="10">Rsan-2018</strain>
    </source>
</reference>
<dbReference type="Proteomes" id="UP000821837">
    <property type="component" value="Chromosome 8"/>
</dbReference>
<proteinExistence type="inferred from homology"/>
<dbReference type="InterPro" id="IPR018011">
    <property type="entry name" value="Carb_sulfotrans_8-10"/>
</dbReference>
<evidence type="ECO:0000256" key="1">
    <source>
        <dbReference type="ARBA" id="ARBA00004323"/>
    </source>
</evidence>
<evidence type="ECO:0000313" key="10">
    <source>
        <dbReference type="EMBL" id="KAH7940291.1"/>
    </source>
</evidence>
<dbReference type="InterPro" id="IPR027417">
    <property type="entry name" value="P-loop_NTPase"/>
</dbReference>
<evidence type="ECO:0000256" key="5">
    <source>
        <dbReference type="ARBA" id="ARBA00022989"/>
    </source>
</evidence>
<keyword evidence="3 9" id="KW-0808">Transferase</keyword>
<dbReference type="Pfam" id="PF03567">
    <property type="entry name" value="Sulfotransfer_2"/>
    <property type="match status" value="1"/>
</dbReference>
<evidence type="ECO:0000256" key="6">
    <source>
        <dbReference type="ARBA" id="ARBA00023034"/>
    </source>
</evidence>
<keyword evidence="8 9" id="KW-0325">Glycoprotein</keyword>
<evidence type="ECO:0000256" key="9">
    <source>
        <dbReference type="RuleBase" id="RU364020"/>
    </source>
</evidence>
<evidence type="ECO:0000256" key="2">
    <source>
        <dbReference type="ARBA" id="ARBA00006339"/>
    </source>
</evidence>
<evidence type="ECO:0000256" key="7">
    <source>
        <dbReference type="ARBA" id="ARBA00023136"/>
    </source>
</evidence>
<comment type="caution">
    <text evidence="10">The sequence shown here is derived from an EMBL/GenBank/DDBJ whole genome shotgun (WGS) entry which is preliminary data.</text>
</comment>
<dbReference type="EMBL" id="JABSTV010001254">
    <property type="protein sequence ID" value="KAH7940291.1"/>
    <property type="molecule type" value="Genomic_DNA"/>
</dbReference>
<evidence type="ECO:0000256" key="3">
    <source>
        <dbReference type="ARBA" id="ARBA00022679"/>
    </source>
</evidence>
<keyword evidence="6 9" id="KW-0333">Golgi apparatus</keyword>
<keyword evidence="9" id="KW-0119">Carbohydrate metabolism</keyword>
<evidence type="ECO:0000256" key="4">
    <source>
        <dbReference type="ARBA" id="ARBA00022692"/>
    </source>
</evidence>
<comment type="similarity">
    <text evidence="2 9">Belongs to the sulfotransferase 2 family.</text>
</comment>
<evidence type="ECO:0000256" key="8">
    <source>
        <dbReference type="ARBA" id="ARBA00023180"/>
    </source>
</evidence>
<name>A0A9D4PI15_RHISA</name>
<keyword evidence="11" id="KW-1185">Reference proteome</keyword>
<dbReference type="EC" id="2.8.2.-" evidence="9"/>
<dbReference type="GO" id="GO:0008146">
    <property type="term" value="F:sulfotransferase activity"/>
    <property type="evidence" value="ECO:0007669"/>
    <property type="project" value="InterPro"/>
</dbReference>
<dbReference type="VEuPathDB" id="VectorBase:RSAN_032459"/>
<keyword evidence="7" id="KW-0472">Membrane</keyword>
<gene>
    <name evidence="10" type="ORF">HPB52_022828</name>
</gene>
<keyword evidence="4" id="KW-0812">Transmembrane</keyword>
<dbReference type="GO" id="GO:0016051">
    <property type="term" value="P:carbohydrate biosynthetic process"/>
    <property type="evidence" value="ECO:0007669"/>
    <property type="project" value="InterPro"/>
</dbReference>
<dbReference type="PANTHER" id="PTHR12137">
    <property type="entry name" value="CARBOHYDRATE SULFOTRANSFERASE"/>
    <property type="match status" value="1"/>
</dbReference>
<dbReference type="InterPro" id="IPR005331">
    <property type="entry name" value="Sulfotransferase"/>
</dbReference>
<sequence length="310" mass="34770">MATPSPKSLVIALVVAAVVLAHLAIVGRHRIFSQLAQCDCRTSRLQESTKAETPSDEDDIAGRLRKIDTYCEKYAGELQALNSWDDSLSRSSAKCTRGPRALYLVDDRRFAFCAVPKAATSSIKALVLLAQNASAKLVDADGIYNVFLRKFRLLCPSEYVRHHIVANYTRVIIVRHPFERLVSAYVNKIRTSRPTLAAAKKLYKDGYRGSGPNGTYTFAEFVKIILNMYDLIVKVETLHRDLDFLLPRIGLAGWSFPKKNAKTAANVTDGGSKHYFAELTRQQVLQLHAIYMYDFEFFGYTLKGYATPAF</sequence>
<protein>
    <recommendedName>
        <fullName evidence="9">Carbohydrate sulfotransferase</fullName>
        <ecNumber evidence="9">2.8.2.-</ecNumber>
    </recommendedName>
</protein>
<comment type="subcellular location">
    <subcellularLocation>
        <location evidence="1 9">Golgi apparatus membrane</location>
        <topology evidence="1 9">Single-pass type II membrane protein</topology>
    </subcellularLocation>
</comment>
<accession>A0A9D4PI15</accession>
<dbReference type="GO" id="GO:0000139">
    <property type="term" value="C:Golgi membrane"/>
    <property type="evidence" value="ECO:0007669"/>
    <property type="project" value="UniProtKB-SubCell"/>
</dbReference>
<dbReference type="AlphaFoldDB" id="A0A9D4PI15"/>
<dbReference type="PANTHER" id="PTHR12137:SF54">
    <property type="entry name" value="CARBOHYDRATE SULFOTRANSFERASE"/>
    <property type="match status" value="1"/>
</dbReference>
<evidence type="ECO:0000313" key="11">
    <source>
        <dbReference type="Proteomes" id="UP000821837"/>
    </source>
</evidence>
<organism evidence="10 11">
    <name type="scientific">Rhipicephalus sanguineus</name>
    <name type="common">Brown dog tick</name>
    <name type="synonym">Ixodes sanguineus</name>
    <dbReference type="NCBI Taxonomy" id="34632"/>
    <lineage>
        <taxon>Eukaryota</taxon>
        <taxon>Metazoa</taxon>
        <taxon>Ecdysozoa</taxon>
        <taxon>Arthropoda</taxon>
        <taxon>Chelicerata</taxon>
        <taxon>Arachnida</taxon>
        <taxon>Acari</taxon>
        <taxon>Parasitiformes</taxon>
        <taxon>Ixodida</taxon>
        <taxon>Ixodoidea</taxon>
        <taxon>Ixodidae</taxon>
        <taxon>Rhipicephalinae</taxon>
        <taxon>Rhipicephalus</taxon>
        <taxon>Rhipicephalus</taxon>
    </lineage>
</organism>
<keyword evidence="9" id="KW-0735">Signal-anchor</keyword>
<reference evidence="10" key="2">
    <citation type="submission" date="2021-09" db="EMBL/GenBank/DDBJ databases">
        <authorList>
            <person name="Jia N."/>
            <person name="Wang J."/>
            <person name="Shi W."/>
            <person name="Du L."/>
            <person name="Sun Y."/>
            <person name="Zhan W."/>
            <person name="Jiang J."/>
            <person name="Wang Q."/>
            <person name="Zhang B."/>
            <person name="Ji P."/>
            <person name="Sakyi L.B."/>
            <person name="Cui X."/>
            <person name="Yuan T."/>
            <person name="Jiang B."/>
            <person name="Yang W."/>
            <person name="Lam T.T.-Y."/>
            <person name="Chang Q."/>
            <person name="Ding S."/>
            <person name="Wang X."/>
            <person name="Zhu J."/>
            <person name="Ruan X."/>
            <person name="Zhao L."/>
            <person name="Wei J."/>
            <person name="Que T."/>
            <person name="Du C."/>
            <person name="Cheng J."/>
            <person name="Dai P."/>
            <person name="Han X."/>
            <person name="Huang E."/>
            <person name="Gao Y."/>
            <person name="Liu J."/>
            <person name="Shao H."/>
            <person name="Ye R."/>
            <person name="Li L."/>
            <person name="Wei W."/>
            <person name="Wang X."/>
            <person name="Wang C."/>
            <person name="Huo Q."/>
            <person name="Li W."/>
            <person name="Guo W."/>
            <person name="Chen H."/>
            <person name="Chen S."/>
            <person name="Zhou L."/>
            <person name="Zhou L."/>
            <person name="Ni X."/>
            <person name="Tian J."/>
            <person name="Zhou Y."/>
            <person name="Sheng Y."/>
            <person name="Liu T."/>
            <person name="Pan Y."/>
            <person name="Xia L."/>
            <person name="Li J."/>
            <person name="Zhao F."/>
            <person name="Cao W."/>
        </authorList>
    </citation>
    <scope>NUCLEOTIDE SEQUENCE</scope>
    <source>
        <strain evidence="10">Rsan-2018</strain>
        <tissue evidence="10">Larvae</tissue>
    </source>
</reference>
<dbReference type="SUPFAM" id="SSF52540">
    <property type="entry name" value="P-loop containing nucleoside triphosphate hydrolases"/>
    <property type="match status" value="1"/>
</dbReference>
<keyword evidence="5" id="KW-1133">Transmembrane helix</keyword>